<dbReference type="EMBL" id="AQPW01000004">
    <property type="protein sequence ID" value="EON33794.1"/>
    <property type="molecule type" value="Genomic_DNA"/>
</dbReference>
<dbReference type="PATRIC" id="fig|1316928.3.peg.1100"/>
<dbReference type="OrthoDB" id="4775110at2"/>
<sequence>MTSFDRLHIDLTLPEGNEDYADEQLVIGDERAFLELQEADYVREIGARALLAAAKLLNLAYEARKVLQDWEEVPATRRKRPDLLRAVPNLLPEDGGRDA</sequence>
<dbReference type="RefSeq" id="WP_010841563.1">
    <property type="nucleotide sequence ID" value="NZ_AQPW01000004.1"/>
</dbReference>
<name>R7YDH6_9ACTN</name>
<comment type="caution">
    <text evidence="1">The sequence shown here is derived from an EMBL/GenBank/DDBJ whole genome shotgun (WGS) entry which is preliminary data.</text>
</comment>
<gene>
    <name evidence="1" type="ORF">GTC6_05487</name>
</gene>
<organism evidence="1 2">
    <name type="scientific">Gordonia terrae C-6</name>
    <dbReference type="NCBI Taxonomy" id="1316928"/>
    <lineage>
        <taxon>Bacteria</taxon>
        <taxon>Bacillati</taxon>
        <taxon>Actinomycetota</taxon>
        <taxon>Actinomycetes</taxon>
        <taxon>Mycobacteriales</taxon>
        <taxon>Gordoniaceae</taxon>
        <taxon>Gordonia</taxon>
    </lineage>
</organism>
<dbReference type="Proteomes" id="UP000013569">
    <property type="component" value="Unassembled WGS sequence"/>
</dbReference>
<dbReference type="AlphaFoldDB" id="R7YDH6"/>
<proteinExistence type="predicted"/>
<accession>R7YDH6</accession>
<evidence type="ECO:0000313" key="1">
    <source>
        <dbReference type="EMBL" id="EON33794.1"/>
    </source>
</evidence>
<reference evidence="1 2" key="1">
    <citation type="journal article" date="2013" name="Genome Announc.">
        <title>Draft Genome Sequence of a Benzothiophene-Desulfurizing Bacterium, Gordona terrae Strain C-6.</title>
        <authorList>
            <person name="Wang W."/>
            <person name="Ma T."/>
            <person name="Ren Y."/>
            <person name="Li G."/>
        </authorList>
    </citation>
    <scope>NUCLEOTIDE SEQUENCE [LARGE SCALE GENOMIC DNA]</scope>
    <source>
        <strain evidence="1 2">C-6</strain>
    </source>
</reference>
<protein>
    <submittedName>
        <fullName evidence="1">Uncharacterized protein</fullName>
    </submittedName>
</protein>
<evidence type="ECO:0000313" key="2">
    <source>
        <dbReference type="Proteomes" id="UP000013569"/>
    </source>
</evidence>